<reference evidence="5 6" key="1">
    <citation type="submission" date="2020-11" db="EMBL/GenBank/DDBJ databases">
        <authorList>
            <person name="Wallbank WR R."/>
            <person name="Pardo Diaz C."/>
            <person name="Kozak K."/>
            <person name="Martin S."/>
            <person name="Jiggins C."/>
            <person name="Moest M."/>
            <person name="Warren A I."/>
            <person name="Generalovic N T."/>
            <person name="Byers J.R.P. K."/>
            <person name="Montejo-Kovacevich G."/>
            <person name="Yen C E."/>
        </authorList>
    </citation>
    <scope>NUCLEOTIDE SEQUENCE [LARGE SCALE GENOMIC DNA]</scope>
</reference>
<dbReference type="Proteomes" id="UP000594454">
    <property type="component" value="Chromosome 6"/>
</dbReference>
<evidence type="ECO:0000256" key="3">
    <source>
        <dbReference type="ARBA" id="ARBA00060902"/>
    </source>
</evidence>
<keyword evidence="6" id="KW-1185">Reference proteome</keyword>
<feature type="chain" id="PRO_5031041169" evidence="4">
    <location>
        <begin position="19"/>
        <end position="250"/>
    </location>
</feature>
<dbReference type="InParanoid" id="A0A7R8V4D2"/>
<dbReference type="FunCoup" id="A0A7R8V4D2">
    <property type="interactions" value="35"/>
</dbReference>
<evidence type="ECO:0000256" key="2">
    <source>
        <dbReference type="ARBA" id="ARBA00023108"/>
    </source>
</evidence>
<dbReference type="InterPro" id="IPR038606">
    <property type="entry name" value="To_sf"/>
</dbReference>
<dbReference type="SUPFAM" id="SSF55394">
    <property type="entry name" value="Bactericidal permeability-increasing protein, BPI"/>
    <property type="match status" value="1"/>
</dbReference>
<dbReference type="OMA" id="NITMQTE"/>
<dbReference type="SMART" id="SM00700">
    <property type="entry name" value="JHBP"/>
    <property type="match status" value="1"/>
</dbReference>
<sequence>MLLYSVLLLCVVLIPTLGIKRVNSVEKYFNVCRRDNPKIEDCVRNSIETLRPRLVGGINEIGIPPLEPLQIPEIKLEEDTGAIALYSSYTNISIHGLSKCEIREIKIDLENNYMQLKVHFPSLELNANYKISGKIMMMPLQGEGLCNGNFTDVDVTSFIKTGTDMRNGKEHLTVEDIGVNFEIGSTSVNLDNLFNGDQDLGSAVNKFLNENWQSIMTEIKPTLEDKMAHIIKLIAAKLFETFSYAELLPP</sequence>
<dbReference type="PANTHER" id="PTHR11008">
    <property type="entry name" value="PROTEIN TAKEOUT-LIKE PROTEIN"/>
    <property type="match status" value="1"/>
</dbReference>
<dbReference type="GO" id="GO:0005615">
    <property type="term" value="C:extracellular space"/>
    <property type="evidence" value="ECO:0007669"/>
    <property type="project" value="TreeGrafter"/>
</dbReference>
<dbReference type="FunFam" id="3.15.10.30:FF:000001">
    <property type="entry name" value="Takeout-like protein 1"/>
    <property type="match status" value="1"/>
</dbReference>
<evidence type="ECO:0000256" key="1">
    <source>
        <dbReference type="ARBA" id="ARBA00022729"/>
    </source>
</evidence>
<name>A0A7R8V4D2_HERIL</name>
<feature type="signal peptide" evidence="4">
    <location>
        <begin position="1"/>
        <end position="18"/>
    </location>
</feature>
<dbReference type="GO" id="GO:0007623">
    <property type="term" value="P:circadian rhythm"/>
    <property type="evidence" value="ECO:0007669"/>
    <property type="project" value="UniProtKB-ARBA"/>
</dbReference>
<dbReference type="Pfam" id="PF06585">
    <property type="entry name" value="JHBP"/>
    <property type="match status" value="1"/>
</dbReference>
<dbReference type="PANTHER" id="PTHR11008:SF39">
    <property type="entry name" value="CIRCADIAN CLOCK-CONTROLLED PROTEIN-LIKE PROTEIN"/>
    <property type="match status" value="1"/>
</dbReference>
<proteinExistence type="inferred from homology"/>
<keyword evidence="2" id="KW-0090">Biological rhythms</keyword>
<organism evidence="5 6">
    <name type="scientific">Hermetia illucens</name>
    <name type="common">Black soldier fly</name>
    <dbReference type="NCBI Taxonomy" id="343691"/>
    <lineage>
        <taxon>Eukaryota</taxon>
        <taxon>Metazoa</taxon>
        <taxon>Ecdysozoa</taxon>
        <taxon>Arthropoda</taxon>
        <taxon>Hexapoda</taxon>
        <taxon>Insecta</taxon>
        <taxon>Pterygota</taxon>
        <taxon>Neoptera</taxon>
        <taxon>Endopterygota</taxon>
        <taxon>Diptera</taxon>
        <taxon>Brachycera</taxon>
        <taxon>Stratiomyomorpha</taxon>
        <taxon>Stratiomyidae</taxon>
        <taxon>Hermetiinae</taxon>
        <taxon>Hermetia</taxon>
    </lineage>
</organism>
<dbReference type="InterPro" id="IPR010562">
    <property type="entry name" value="Haemolymph_juvenile_hormone-bd"/>
</dbReference>
<dbReference type="InterPro" id="IPR017943">
    <property type="entry name" value="Bactericidal_perm-incr_a/b_dom"/>
</dbReference>
<comment type="similarity">
    <text evidence="3">Belongs to the TO family.</text>
</comment>
<accession>A0A7R8V4D2</accession>
<gene>
    <name evidence="5" type="ORF">HERILL_LOCUS14241</name>
</gene>
<evidence type="ECO:0000313" key="5">
    <source>
        <dbReference type="EMBL" id="CAD7091842.1"/>
    </source>
</evidence>
<evidence type="ECO:0000313" key="6">
    <source>
        <dbReference type="Proteomes" id="UP000594454"/>
    </source>
</evidence>
<dbReference type="EMBL" id="LR899014">
    <property type="protein sequence ID" value="CAD7091842.1"/>
    <property type="molecule type" value="Genomic_DNA"/>
</dbReference>
<evidence type="ECO:0000256" key="4">
    <source>
        <dbReference type="SAM" id="SignalP"/>
    </source>
</evidence>
<protein>
    <submittedName>
        <fullName evidence="5">Uncharacterized protein</fullName>
    </submittedName>
</protein>
<keyword evidence="1 4" id="KW-0732">Signal</keyword>
<dbReference type="Gene3D" id="3.15.10.30">
    <property type="entry name" value="Haemolymph juvenile hormone binding protein"/>
    <property type="match status" value="1"/>
</dbReference>
<dbReference type="AlphaFoldDB" id="A0A7R8V4D2"/>
<dbReference type="OrthoDB" id="8174700at2759"/>
<dbReference type="GO" id="GO:0008289">
    <property type="term" value="F:lipid binding"/>
    <property type="evidence" value="ECO:0007669"/>
    <property type="project" value="InterPro"/>
</dbReference>